<organism evidence="1 2">
    <name type="scientific">Lactobacillus crispatus</name>
    <dbReference type="NCBI Taxonomy" id="47770"/>
    <lineage>
        <taxon>Bacteria</taxon>
        <taxon>Bacillati</taxon>
        <taxon>Bacillota</taxon>
        <taxon>Bacilli</taxon>
        <taxon>Lactobacillales</taxon>
        <taxon>Lactobacillaceae</taxon>
        <taxon>Lactobacillus</taxon>
    </lineage>
</organism>
<sequence>MTRQLDPKRLRMLREQIGANTQWQITINDTTGAEIDYRKRTGTFSIDILELPFDNVDKGLGRYSHGFPPCLLPTAVRLLKAYVKEHGNNFDSLKQYELQSGNGFSNYFEQKTGIPYHDIVIYEP</sequence>
<gene>
    <name evidence="1" type="ORF">K8V23_07775</name>
</gene>
<dbReference type="EMBL" id="DYXB01000124">
    <property type="protein sequence ID" value="HJF10661.1"/>
    <property type="molecule type" value="Genomic_DNA"/>
</dbReference>
<dbReference type="AlphaFoldDB" id="A0A921K5U1"/>
<protein>
    <submittedName>
        <fullName evidence="1">Uncharacterized protein</fullName>
    </submittedName>
</protein>
<name>A0A921K5U1_9LACO</name>
<reference evidence="1" key="2">
    <citation type="submission" date="2021-09" db="EMBL/GenBank/DDBJ databases">
        <authorList>
            <person name="Gilroy R."/>
        </authorList>
    </citation>
    <scope>NUCLEOTIDE SEQUENCE</scope>
    <source>
        <strain evidence="1">CHK194-22301</strain>
    </source>
</reference>
<evidence type="ECO:0000313" key="1">
    <source>
        <dbReference type="EMBL" id="HJF10661.1"/>
    </source>
</evidence>
<comment type="caution">
    <text evidence="1">The sequence shown here is derived from an EMBL/GenBank/DDBJ whole genome shotgun (WGS) entry which is preliminary data.</text>
</comment>
<reference evidence="1" key="1">
    <citation type="journal article" date="2021" name="PeerJ">
        <title>Extensive microbial diversity within the chicken gut microbiome revealed by metagenomics and culture.</title>
        <authorList>
            <person name="Gilroy R."/>
            <person name="Ravi A."/>
            <person name="Getino M."/>
            <person name="Pursley I."/>
            <person name="Horton D.L."/>
            <person name="Alikhan N.F."/>
            <person name="Baker D."/>
            <person name="Gharbi K."/>
            <person name="Hall N."/>
            <person name="Watson M."/>
            <person name="Adriaenssens E.M."/>
            <person name="Foster-Nyarko E."/>
            <person name="Jarju S."/>
            <person name="Secka A."/>
            <person name="Antonio M."/>
            <person name="Oren A."/>
            <person name="Chaudhuri R.R."/>
            <person name="La Ragione R."/>
            <person name="Hildebrand F."/>
            <person name="Pallen M.J."/>
        </authorList>
    </citation>
    <scope>NUCLEOTIDE SEQUENCE</scope>
    <source>
        <strain evidence="1">CHK194-22301</strain>
    </source>
</reference>
<proteinExistence type="predicted"/>
<evidence type="ECO:0000313" key="2">
    <source>
        <dbReference type="Proteomes" id="UP000784793"/>
    </source>
</evidence>
<accession>A0A921K5U1</accession>
<dbReference type="Proteomes" id="UP000784793">
    <property type="component" value="Unassembled WGS sequence"/>
</dbReference>